<evidence type="ECO:0000256" key="2">
    <source>
        <dbReference type="PROSITE-ProRule" id="PRU00236"/>
    </source>
</evidence>
<dbReference type="AlphaFoldDB" id="A0A926DPZ0"/>
<evidence type="ECO:0000313" key="4">
    <source>
        <dbReference type="EMBL" id="MBC8541871.1"/>
    </source>
</evidence>
<keyword evidence="1" id="KW-0520">NAD</keyword>
<dbReference type="InterPro" id="IPR026590">
    <property type="entry name" value="Ssirtuin_cat_dom"/>
</dbReference>
<proteinExistence type="predicted"/>
<feature type="binding site" evidence="2">
    <location>
        <position position="155"/>
    </location>
    <ligand>
        <name>Zn(2+)</name>
        <dbReference type="ChEBI" id="CHEBI:29105"/>
    </ligand>
</feature>
<dbReference type="PROSITE" id="PS50305">
    <property type="entry name" value="SIRTUIN"/>
    <property type="match status" value="1"/>
</dbReference>
<keyword evidence="5" id="KW-1185">Reference proteome</keyword>
<organism evidence="4 5">
    <name type="scientific">Congzhengia minquanensis</name>
    <dbReference type="NCBI Taxonomy" id="2763657"/>
    <lineage>
        <taxon>Bacteria</taxon>
        <taxon>Bacillati</taxon>
        <taxon>Bacillota</taxon>
        <taxon>Clostridia</taxon>
        <taxon>Eubacteriales</taxon>
        <taxon>Oscillospiraceae</taxon>
        <taxon>Congzhengia</taxon>
    </lineage>
</organism>
<evidence type="ECO:0000256" key="1">
    <source>
        <dbReference type="ARBA" id="ARBA00023027"/>
    </source>
</evidence>
<dbReference type="InterPro" id="IPR029035">
    <property type="entry name" value="DHS-like_NAD/FAD-binding_dom"/>
</dbReference>
<comment type="caution">
    <text evidence="4">The sequence shown here is derived from an EMBL/GenBank/DDBJ whole genome shotgun (WGS) entry which is preliminary data.</text>
</comment>
<dbReference type="SUPFAM" id="SSF52467">
    <property type="entry name" value="DHS-like NAD/FAD-binding domain"/>
    <property type="match status" value="1"/>
</dbReference>
<dbReference type="Gene3D" id="3.40.50.1220">
    <property type="entry name" value="TPP-binding domain"/>
    <property type="match status" value="1"/>
</dbReference>
<evidence type="ECO:0000313" key="5">
    <source>
        <dbReference type="Proteomes" id="UP000611762"/>
    </source>
</evidence>
<feature type="binding site" evidence="2">
    <location>
        <position position="150"/>
    </location>
    <ligand>
        <name>Zn(2+)</name>
        <dbReference type="ChEBI" id="CHEBI:29105"/>
    </ligand>
</feature>
<keyword evidence="2" id="KW-0862">Zinc</keyword>
<feature type="domain" description="Deacetylase sirtuin-type" evidence="3">
    <location>
        <begin position="13"/>
        <end position="294"/>
    </location>
</feature>
<feature type="binding site" evidence="2">
    <location>
        <position position="185"/>
    </location>
    <ligand>
        <name>Zn(2+)</name>
        <dbReference type="ChEBI" id="CHEBI:29105"/>
    </ligand>
</feature>
<comment type="caution">
    <text evidence="2">Lacks conserved residue(s) required for the propagation of feature annotation.</text>
</comment>
<reference evidence="4" key="1">
    <citation type="submission" date="2020-08" db="EMBL/GenBank/DDBJ databases">
        <title>Genome public.</title>
        <authorList>
            <person name="Liu C."/>
            <person name="Sun Q."/>
        </authorList>
    </citation>
    <scope>NUCLEOTIDE SEQUENCE</scope>
    <source>
        <strain evidence="4">H8</strain>
    </source>
</reference>
<keyword evidence="2" id="KW-0479">Metal-binding</keyword>
<gene>
    <name evidence="4" type="ORF">H8698_12885</name>
</gene>
<feature type="binding site" evidence="2">
    <location>
        <position position="188"/>
    </location>
    <ligand>
        <name>Zn(2+)</name>
        <dbReference type="ChEBI" id="CHEBI:29105"/>
    </ligand>
</feature>
<dbReference type="Proteomes" id="UP000611762">
    <property type="component" value="Unassembled WGS sequence"/>
</dbReference>
<evidence type="ECO:0000259" key="3">
    <source>
        <dbReference type="PROSITE" id="PS50305"/>
    </source>
</evidence>
<accession>A0A926DPZ0</accession>
<dbReference type="GO" id="GO:0046872">
    <property type="term" value="F:metal ion binding"/>
    <property type="evidence" value="ECO:0007669"/>
    <property type="project" value="UniProtKB-KW"/>
</dbReference>
<dbReference type="EMBL" id="JACRSU010000006">
    <property type="protein sequence ID" value="MBC8541871.1"/>
    <property type="molecule type" value="Genomic_DNA"/>
</dbReference>
<protein>
    <submittedName>
        <fullName evidence="4">Sir2 silent information regulator family NAD-dependent deacetylase</fullName>
    </submittedName>
</protein>
<name>A0A926DPZ0_9FIRM</name>
<sequence>MYLKNRTLTYTKTCSPKEQIEKLKELLKTADAVLIGAGAGLSASAGLTYSGERFLKEFRGYKTRYGFSDMYSGSFYPFETPEEYWAYMSRFILVNRYDVPQLKVYQDLLEAVQDKDYFVLTTNVDHQFQLSGFSKRRLFYTQGDYGLFQCSVPCCQETYDNEPIILRMAAEQKDFKIPPELIPKCPVCARPMMMNLRSDGRFVEDSGWHKAFRRYEAYLKAHKNSACLFLELGVGNNTPGIIKYPFWQMTAENANTAYACVNLGEAFCPNEIADRALCINGDIGFVLQELKKIL</sequence>